<feature type="coiled-coil region" evidence="3">
    <location>
        <begin position="445"/>
        <end position="472"/>
    </location>
</feature>
<dbReference type="InterPro" id="IPR027417">
    <property type="entry name" value="P-loop_NTPase"/>
</dbReference>
<protein>
    <recommendedName>
        <fullName evidence="7">J domain-containing protein</fullName>
    </recommendedName>
</protein>
<evidence type="ECO:0008006" key="7">
    <source>
        <dbReference type="Google" id="ProtNLM"/>
    </source>
</evidence>
<feature type="domain" description="J" evidence="4">
    <location>
        <begin position="488"/>
        <end position="552"/>
    </location>
</feature>
<dbReference type="InterPro" id="IPR014018">
    <property type="entry name" value="SecA_motor_DEAD"/>
</dbReference>
<dbReference type="PRINTS" id="PR00625">
    <property type="entry name" value="JDOMAIN"/>
</dbReference>
<evidence type="ECO:0000256" key="2">
    <source>
        <dbReference type="ARBA" id="ARBA00023010"/>
    </source>
</evidence>
<evidence type="ECO:0000256" key="1">
    <source>
        <dbReference type="ARBA" id="ARBA00022927"/>
    </source>
</evidence>
<dbReference type="Gene3D" id="1.10.287.110">
    <property type="entry name" value="DnaJ domain"/>
    <property type="match status" value="1"/>
</dbReference>
<gene>
    <name evidence="6" type="ORF">CHYS00102_LOCUS1620</name>
</gene>
<dbReference type="SMART" id="SM00271">
    <property type="entry name" value="DnaJ"/>
    <property type="match status" value="1"/>
</dbReference>
<evidence type="ECO:0000259" key="5">
    <source>
        <dbReference type="PROSITE" id="PS51196"/>
    </source>
</evidence>
<dbReference type="SUPFAM" id="SSF46565">
    <property type="entry name" value="Chaperone J-domain"/>
    <property type="match status" value="1"/>
</dbReference>
<accession>A0A7S1B444</accession>
<evidence type="ECO:0000259" key="4">
    <source>
        <dbReference type="PROSITE" id="PS50076"/>
    </source>
</evidence>
<keyword evidence="1" id="KW-0653">Protein transport</keyword>
<dbReference type="GO" id="GO:0006886">
    <property type="term" value="P:intracellular protein transport"/>
    <property type="evidence" value="ECO:0007669"/>
    <property type="project" value="InterPro"/>
</dbReference>
<dbReference type="InterPro" id="IPR001623">
    <property type="entry name" value="DnaJ_domain"/>
</dbReference>
<proteinExistence type="predicted"/>
<dbReference type="EMBL" id="HBFR01002480">
    <property type="protein sequence ID" value="CAD8874445.1"/>
    <property type="molecule type" value="Transcribed_RNA"/>
</dbReference>
<keyword evidence="2" id="KW-0811">Translocation</keyword>
<dbReference type="AlphaFoldDB" id="A0A7S1B444"/>
<evidence type="ECO:0000256" key="3">
    <source>
        <dbReference type="SAM" id="Coils"/>
    </source>
</evidence>
<keyword evidence="3" id="KW-0175">Coiled coil</keyword>
<dbReference type="GO" id="GO:0005524">
    <property type="term" value="F:ATP binding"/>
    <property type="evidence" value="ECO:0007669"/>
    <property type="project" value="InterPro"/>
</dbReference>
<dbReference type="InterPro" id="IPR036869">
    <property type="entry name" value="J_dom_sf"/>
</dbReference>
<dbReference type="PROSITE" id="PS51196">
    <property type="entry name" value="SECA_MOTOR_DEAD"/>
    <property type="match status" value="1"/>
</dbReference>
<dbReference type="GO" id="GO:0006605">
    <property type="term" value="P:protein targeting"/>
    <property type="evidence" value="ECO:0007669"/>
    <property type="project" value="InterPro"/>
</dbReference>
<dbReference type="Gene3D" id="3.40.50.300">
    <property type="entry name" value="P-loop containing nucleotide triphosphate hydrolases"/>
    <property type="match status" value="1"/>
</dbReference>
<dbReference type="PANTHER" id="PTHR30612:SF0">
    <property type="entry name" value="CHLOROPLAST PROTEIN-TRANSPORTING ATPASE"/>
    <property type="match status" value="1"/>
</dbReference>
<dbReference type="CDD" id="cd06257">
    <property type="entry name" value="DnaJ"/>
    <property type="match status" value="1"/>
</dbReference>
<evidence type="ECO:0000313" key="6">
    <source>
        <dbReference type="EMBL" id="CAD8874445.1"/>
    </source>
</evidence>
<organism evidence="6">
    <name type="scientific">Corethron hystrix</name>
    <dbReference type="NCBI Taxonomy" id="216773"/>
    <lineage>
        <taxon>Eukaryota</taxon>
        <taxon>Sar</taxon>
        <taxon>Stramenopiles</taxon>
        <taxon>Ochrophyta</taxon>
        <taxon>Bacillariophyta</taxon>
        <taxon>Coscinodiscophyceae</taxon>
        <taxon>Corethrophycidae</taxon>
        <taxon>Corethrales</taxon>
        <taxon>Corethraceae</taxon>
        <taxon>Corethron</taxon>
    </lineage>
</organism>
<name>A0A7S1B444_9STRA</name>
<dbReference type="InterPro" id="IPR000185">
    <property type="entry name" value="SecA"/>
</dbReference>
<dbReference type="PROSITE" id="PS50076">
    <property type="entry name" value="DNAJ_2"/>
    <property type="match status" value="1"/>
</dbReference>
<keyword evidence="1" id="KW-0813">Transport</keyword>
<dbReference type="Pfam" id="PF00226">
    <property type="entry name" value="DnaJ"/>
    <property type="match status" value="1"/>
</dbReference>
<feature type="domain" description="SecA family profile" evidence="5">
    <location>
        <begin position="1"/>
        <end position="384"/>
    </location>
</feature>
<sequence>MKWTFFFQNKFYGNYTSYLTSISDNPVKKLMSYIWKNKHHLDKDKLYQSTEVQACLNSFSNDCKNMILDQVNKMLESAKSLDNHEYLVSKNKIQYKYLDGLFPWYYDYYTSYAYMEEFENGKISESSMLSELSVTIRYFNISYAEIPTTFDVVLGVTGTLKGINNQEKQILKDCYDIKNMTYMPSVYGSNKLQFSCDSPKDVILCDSKSDHFLEICNEIDYRIKPSIHGGKERAVMVFFESSEILLEFSESEYVRNLKRTIKIITEMVHPEEKEGAFLQATRSGSVTLMIREYGRGTDFKCYDSQMLECGGIHVIQSFFSAEISEEIQLKGRAARQGKSGSYSMVLNVESLKCLLEIEDDDISCMKNTSRLWSILDKKRSDIYRGKISDREKKVKEAEEKHYESFFFKEALLKNDRKKILEYLFKYNMSSYDKTTSYYAVRSAKKVFLKKRIQKLEEHAQQDRKKREHAQITKANGFLFLKNNMDSDNHYDLLGVDKNASKKEIHKAYLKLSRLYHPDKCKMEHAGEIFKKLNEAKSILCCQVKRAIYDNKLSNNSI</sequence>
<reference evidence="6" key="1">
    <citation type="submission" date="2021-01" db="EMBL/GenBank/DDBJ databases">
        <authorList>
            <person name="Corre E."/>
            <person name="Pelletier E."/>
            <person name="Niang G."/>
            <person name="Scheremetjew M."/>
            <person name="Finn R."/>
            <person name="Kale V."/>
            <person name="Holt S."/>
            <person name="Cochrane G."/>
            <person name="Meng A."/>
            <person name="Brown T."/>
            <person name="Cohen L."/>
        </authorList>
    </citation>
    <scope>NUCLEOTIDE SEQUENCE</scope>
    <source>
        <strain evidence="6">308</strain>
    </source>
</reference>
<dbReference type="PANTHER" id="PTHR30612">
    <property type="entry name" value="SECA INNER MEMBRANE COMPONENT OF SEC PROTEIN SECRETION SYSTEM"/>
    <property type="match status" value="1"/>
</dbReference>
<dbReference type="SUPFAM" id="SSF52540">
    <property type="entry name" value="P-loop containing nucleoside triphosphate hydrolases"/>
    <property type="match status" value="1"/>
</dbReference>